<proteinExistence type="predicted"/>
<evidence type="ECO:0000313" key="5">
    <source>
        <dbReference type="Proteomes" id="UP000183076"/>
    </source>
</evidence>
<evidence type="ECO:0000256" key="3">
    <source>
        <dbReference type="ARBA" id="ARBA00023235"/>
    </source>
</evidence>
<reference evidence="5" key="1">
    <citation type="submission" date="2016-10" db="EMBL/GenBank/DDBJ databases">
        <authorList>
            <person name="Varghese N."/>
            <person name="Submissions S."/>
        </authorList>
    </citation>
    <scope>NUCLEOTIDE SEQUENCE [LARGE SCALE GENOMIC DNA]</scope>
    <source>
        <strain evidence="5">DSM 10014</strain>
    </source>
</reference>
<dbReference type="PANTHER" id="PTHR43684">
    <property type="match status" value="1"/>
</dbReference>
<comment type="subcellular location">
    <subcellularLocation>
        <location evidence="1">Peroxisome</location>
    </subcellularLocation>
</comment>
<dbReference type="Gene3D" id="3.90.226.10">
    <property type="entry name" value="2-enoyl-CoA Hydratase, Chain A, domain 1"/>
    <property type="match status" value="1"/>
</dbReference>
<keyword evidence="2" id="KW-0576">Peroxisome</keyword>
<keyword evidence="3" id="KW-0413">Isomerase</keyword>
<dbReference type="InterPro" id="IPR051053">
    <property type="entry name" value="ECH/Chromodomain_protein"/>
</dbReference>
<dbReference type="GO" id="GO:0004165">
    <property type="term" value="F:delta(3)-delta(2)-enoyl-CoA isomerase activity"/>
    <property type="evidence" value="ECO:0007669"/>
    <property type="project" value="UniProtKB-ARBA"/>
</dbReference>
<evidence type="ECO:0000256" key="2">
    <source>
        <dbReference type="ARBA" id="ARBA00023140"/>
    </source>
</evidence>
<dbReference type="PANTHER" id="PTHR43684:SF1">
    <property type="entry name" value="ENOYL-COA DELTA ISOMERASE 2"/>
    <property type="match status" value="1"/>
</dbReference>
<dbReference type="SUPFAM" id="SSF52096">
    <property type="entry name" value="ClpP/crotonase"/>
    <property type="match status" value="1"/>
</dbReference>
<protein>
    <submittedName>
        <fullName evidence="4">Enoyl-CoA hydratase</fullName>
    </submittedName>
</protein>
<dbReference type="RefSeq" id="WP_074637036.1">
    <property type="nucleotide sequence ID" value="NZ_CP160850.1"/>
</dbReference>
<accession>A0A1H3BR31</accession>
<dbReference type="STRING" id="60137.SAMN04488041_10743"/>
<evidence type="ECO:0000313" key="4">
    <source>
        <dbReference type="EMBL" id="SDX44245.1"/>
    </source>
</evidence>
<evidence type="ECO:0000256" key="1">
    <source>
        <dbReference type="ARBA" id="ARBA00004275"/>
    </source>
</evidence>
<dbReference type="CDD" id="cd06558">
    <property type="entry name" value="crotonase-like"/>
    <property type="match status" value="1"/>
</dbReference>
<dbReference type="InterPro" id="IPR001753">
    <property type="entry name" value="Enoyl-CoA_hydra/iso"/>
</dbReference>
<dbReference type="AlphaFoldDB" id="A0A1H3BR31"/>
<dbReference type="Proteomes" id="UP000183076">
    <property type="component" value="Unassembled WGS sequence"/>
</dbReference>
<name>A0A1H3BR31_9RHOB</name>
<gene>
    <name evidence="4" type="ORF">SAMN04488041_10743</name>
</gene>
<dbReference type="InterPro" id="IPR029045">
    <property type="entry name" value="ClpP/crotonase-like_dom_sf"/>
</dbReference>
<sequence>MTENIKLHTDQRVTTMTMTIARPEKRNAITQDMYAAMADALEDYARSDAVRAFVITGAEDYFTSGNDLQDFAKGTRSDGVPPVIRFLTAISTCPKPLIAAVNGPAIGVGVTMLLHCDLIIAADTATFSTPFVQLGLVPEAASSLLLPATVGMAVANDMLLANRVLDAAEALRFGLVSRVAPSSGFATEVASLAAGLAQAAPSSVIKTKALIRHGKDQMTAQMERESVLFAEQLKSPEFAEVVAAKMQKRQPVFK</sequence>
<dbReference type="GeneID" id="94022393"/>
<dbReference type="Pfam" id="PF00378">
    <property type="entry name" value="ECH_1"/>
    <property type="match status" value="1"/>
</dbReference>
<organism evidence="4 5">
    <name type="scientific">Sulfitobacter pontiacus</name>
    <dbReference type="NCBI Taxonomy" id="60137"/>
    <lineage>
        <taxon>Bacteria</taxon>
        <taxon>Pseudomonadati</taxon>
        <taxon>Pseudomonadota</taxon>
        <taxon>Alphaproteobacteria</taxon>
        <taxon>Rhodobacterales</taxon>
        <taxon>Roseobacteraceae</taxon>
        <taxon>Sulfitobacter</taxon>
    </lineage>
</organism>
<dbReference type="EMBL" id="FNNB01000007">
    <property type="protein sequence ID" value="SDX44245.1"/>
    <property type="molecule type" value="Genomic_DNA"/>
</dbReference>